<dbReference type="Pfam" id="PF04820">
    <property type="entry name" value="Trp_halogenase"/>
    <property type="match status" value="1"/>
</dbReference>
<dbReference type="Proteomes" id="UP000478090">
    <property type="component" value="Unassembled WGS sequence"/>
</dbReference>
<dbReference type="InterPro" id="IPR036188">
    <property type="entry name" value="FAD/NAD-bd_sf"/>
</dbReference>
<keyword evidence="2" id="KW-1185">Reference proteome</keyword>
<dbReference type="InterPro" id="IPR050816">
    <property type="entry name" value="Flavin-dep_Halogenase_NPB"/>
</dbReference>
<dbReference type="EMBL" id="WWCM01000012">
    <property type="protein sequence ID" value="MYM41013.1"/>
    <property type="molecule type" value="Genomic_DNA"/>
</dbReference>
<dbReference type="InterPro" id="IPR006905">
    <property type="entry name" value="Flavin_halogenase"/>
</dbReference>
<evidence type="ECO:0000313" key="2">
    <source>
        <dbReference type="Proteomes" id="UP000478090"/>
    </source>
</evidence>
<accession>A0ABW9VNJ4</accession>
<sequence>MNSAPAAGAHRPVRRVVICGGGTSGWMAAAGLAKVLGKRLDIKLVESDDIGTVGVGEATIPTLINFHNLLEINEQEFMAETQATFKLGIGFESWRNVRQDYIHSFGMTGTDHWTAGFQHFWHKGVERGLAGDYGDYCLELKASQENRFAHLPNQGMNYAYHLDAGRYARYLRRLCEPRGVQRIEGKIVRYTRHEDNGDIRSIVLESGQEIEGDLFIDCTGFRGLLIGEAMQEPMQDWSQWLFCDRAIAVQTASVGPAIPLTRSMAHQAGWQWRIPLQHRVGNGLVYASRYLDDDAALRQLLGNVEGEVLTTPRVIPFKPCQRRNTWVGNVVAIGLSSGFLEPIESTSIHLIQRAVIRLMQNFPADGISPYDVAEYNAQCNSEIEHIRDFIILHYHVNQRKDSQFWRDAREMDIPAGLRHRIELFRATGRVFRIPNELFAENSWIQVMLGQGIMPAAHHQTADLMGDEELAHFLGSIKASVDRTVQQLPAHQLYVERYCGRPDHAAR</sequence>
<comment type="caution">
    <text evidence="1">The sequence shown here is derived from an EMBL/GenBank/DDBJ whole genome shotgun (WGS) entry which is preliminary data.</text>
</comment>
<dbReference type="PIRSF" id="PIRSF011396">
    <property type="entry name" value="Trp_halogenase"/>
    <property type="match status" value="1"/>
</dbReference>
<proteinExistence type="predicted"/>
<protein>
    <submittedName>
        <fullName evidence="1">Tryptophan halogenase</fullName>
    </submittedName>
</protein>
<reference evidence="1 2" key="1">
    <citation type="submission" date="2019-12" db="EMBL/GenBank/DDBJ databases">
        <title>Novel species isolated from a subtropical stream in China.</title>
        <authorList>
            <person name="Lu H."/>
        </authorList>
    </citation>
    <scope>NUCLEOTIDE SEQUENCE [LARGE SCALE GENOMIC DNA]</scope>
    <source>
        <strain evidence="1 2">CY13W</strain>
    </source>
</reference>
<gene>
    <name evidence="1" type="ORF">GTP27_16930</name>
</gene>
<organism evidence="1 2">
    <name type="scientific">Duganella qianjiadongensis</name>
    <dbReference type="NCBI Taxonomy" id="2692176"/>
    <lineage>
        <taxon>Bacteria</taxon>
        <taxon>Pseudomonadati</taxon>
        <taxon>Pseudomonadota</taxon>
        <taxon>Betaproteobacteria</taxon>
        <taxon>Burkholderiales</taxon>
        <taxon>Oxalobacteraceae</taxon>
        <taxon>Telluria group</taxon>
        <taxon>Duganella</taxon>
    </lineage>
</organism>
<dbReference type="PANTHER" id="PTHR43747">
    <property type="entry name" value="FAD-BINDING PROTEIN"/>
    <property type="match status" value="1"/>
</dbReference>
<dbReference type="InterPro" id="IPR033856">
    <property type="entry name" value="Trp_halogen"/>
</dbReference>
<name>A0ABW9VNJ4_9BURK</name>
<evidence type="ECO:0000313" key="1">
    <source>
        <dbReference type="EMBL" id="MYM41013.1"/>
    </source>
</evidence>
<dbReference type="SUPFAM" id="SSF51905">
    <property type="entry name" value="FAD/NAD(P)-binding domain"/>
    <property type="match status" value="1"/>
</dbReference>
<dbReference type="Gene3D" id="3.50.50.60">
    <property type="entry name" value="FAD/NAD(P)-binding domain"/>
    <property type="match status" value="1"/>
</dbReference>
<dbReference type="PANTHER" id="PTHR43747:SF4">
    <property type="entry name" value="FLAVIN-DEPENDENT TRYPTOPHAN HALOGENASE"/>
    <property type="match status" value="1"/>
</dbReference>